<organism evidence="3 4">
    <name type="scientific">Archangium minus</name>
    <dbReference type="NCBI Taxonomy" id="83450"/>
    <lineage>
        <taxon>Bacteria</taxon>
        <taxon>Pseudomonadati</taxon>
        <taxon>Myxococcota</taxon>
        <taxon>Myxococcia</taxon>
        <taxon>Myxococcales</taxon>
        <taxon>Cystobacterineae</taxon>
        <taxon>Archangiaceae</taxon>
        <taxon>Archangium</taxon>
    </lineage>
</organism>
<keyword evidence="4" id="KW-1185">Reference proteome</keyword>
<dbReference type="PANTHER" id="PTHR13774:SF17">
    <property type="entry name" value="PHENAZINE BIOSYNTHESIS-LIKE DOMAIN-CONTAINING PROTEIN"/>
    <property type="match status" value="1"/>
</dbReference>
<comment type="similarity">
    <text evidence="1">Belongs to the PhzF family.</text>
</comment>
<dbReference type="Proteomes" id="UP001611383">
    <property type="component" value="Chromosome"/>
</dbReference>
<reference evidence="3 4" key="1">
    <citation type="submission" date="2019-08" db="EMBL/GenBank/DDBJ databases">
        <title>Archangium and Cystobacter genomes.</title>
        <authorList>
            <person name="Chen I.-C.K."/>
            <person name="Wielgoss S."/>
        </authorList>
    </citation>
    <scope>NUCLEOTIDE SEQUENCE [LARGE SCALE GENOMIC DNA]</scope>
    <source>
        <strain evidence="3 4">Cbm 6</strain>
    </source>
</reference>
<keyword evidence="2" id="KW-0413">Isomerase</keyword>
<protein>
    <submittedName>
        <fullName evidence="3">PhzF family phenazine biosynthesis protein</fullName>
    </submittedName>
</protein>
<dbReference type="RefSeq" id="WP_395816168.1">
    <property type="nucleotide sequence ID" value="NZ_CP043494.1"/>
</dbReference>
<name>A0ABY9WJT2_9BACT</name>
<dbReference type="InterPro" id="IPR003719">
    <property type="entry name" value="Phenazine_PhzF-like"/>
</dbReference>
<dbReference type="PANTHER" id="PTHR13774">
    <property type="entry name" value="PHENAZINE BIOSYNTHESIS PROTEIN"/>
    <property type="match status" value="1"/>
</dbReference>
<dbReference type="EMBL" id="CP043494">
    <property type="protein sequence ID" value="WNG44071.1"/>
    <property type="molecule type" value="Genomic_DNA"/>
</dbReference>
<evidence type="ECO:0000313" key="4">
    <source>
        <dbReference type="Proteomes" id="UP001611383"/>
    </source>
</evidence>
<sequence length="263" mass="28728">MPTRLRLYQVDAFSSQVFGGNPAAVCPLDAWLPDEVLQAIAAENNLSETAFVLRDEIRGWQIRWFTPAQEVDLCGHATLAAAYILFTRLAPGLERAQFNSRSGPLVVTQQEGEWMEMDFPSRPPEPCAVPEGLVEALGAEPRETLLSRDLLAVFDSEEQVRALNPDMAKLAQLDLFAVAATARGSEADFVSRFFAPRVGVPEDPVTGSAHCTLVPYWANVLGKKQLLAHQVSARGGILQCEDRGERVGISGQAVLYLEGHITV</sequence>
<evidence type="ECO:0000313" key="3">
    <source>
        <dbReference type="EMBL" id="WNG44071.1"/>
    </source>
</evidence>
<accession>A0ABY9WJT2</accession>
<dbReference type="PIRSF" id="PIRSF016184">
    <property type="entry name" value="PhzC_PhzF"/>
    <property type="match status" value="1"/>
</dbReference>
<evidence type="ECO:0000256" key="2">
    <source>
        <dbReference type="ARBA" id="ARBA00023235"/>
    </source>
</evidence>
<dbReference type="Gene3D" id="3.10.310.10">
    <property type="entry name" value="Diaminopimelate Epimerase, Chain A, domain 1"/>
    <property type="match status" value="2"/>
</dbReference>
<dbReference type="Pfam" id="PF02567">
    <property type="entry name" value="PhzC-PhzF"/>
    <property type="match status" value="1"/>
</dbReference>
<evidence type="ECO:0000256" key="1">
    <source>
        <dbReference type="ARBA" id="ARBA00008270"/>
    </source>
</evidence>
<proteinExistence type="inferred from homology"/>
<dbReference type="NCBIfam" id="TIGR00654">
    <property type="entry name" value="PhzF_family"/>
    <property type="match status" value="1"/>
</dbReference>
<gene>
    <name evidence="3" type="ORF">F0U60_08140</name>
</gene>
<dbReference type="SUPFAM" id="SSF54506">
    <property type="entry name" value="Diaminopimelate epimerase-like"/>
    <property type="match status" value="1"/>
</dbReference>